<dbReference type="Pfam" id="PF24883">
    <property type="entry name" value="NPHP3_N"/>
    <property type="match status" value="1"/>
</dbReference>
<accession>A0A428PDB7</accession>
<feature type="repeat" description="ANK" evidence="2">
    <location>
        <begin position="593"/>
        <end position="626"/>
    </location>
</feature>
<proteinExistence type="predicted"/>
<name>A0A428PDB7_9HYPO</name>
<dbReference type="PROSITE" id="PS50088">
    <property type="entry name" value="ANK_REPEAT"/>
    <property type="match status" value="2"/>
</dbReference>
<comment type="caution">
    <text evidence="4">The sequence shown here is derived from an EMBL/GenBank/DDBJ whole genome shotgun (WGS) entry which is preliminary data.</text>
</comment>
<gene>
    <name evidence="4" type="ORF">CEP54_011650</name>
</gene>
<dbReference type="AlphaFoldDB" id="A0A428PDB7"/>
<dbReference type="Gene3D" id="3.40.50.300">
    <property type="entry name" value="P-loop containing nucleotide triphosphate hydrolases"/>
    <property type="match status" value="1"/>
</dbReference>
<feature type="domain" description="Nephrocystin 3-like N-terminal" evidence="3">
    <location>
        <begin position="91"/>
        <end position="186"/>
    </location>
</feature>
<keyword evidence="1" id="KW-0677">Repeat</keyword>
<dbReference type="Proteomes" id="UP000288168">
    <property type="component" value="Unassembled WGS sequence"/>
</dbReference>
<dbReference type="PANTHER" id="PTHR10039:SF5">
    <property type="entry name" value="NACHT DOMAIN-CONTAINING PROTEIN"/>
    <property type="match status" value="1"/>
</dbReference>
<organism evidence="4 5">
    <name type="scientific">Fusarium duplospermum</name>
    <dbReference type="NCBI Taxonomy" id="1325734"/>
    <lineage>
        <taxon>Eukaryota</taxon>
        <taxon>Fungi</taxon>
        <taxon>Dikarya</taxon>
        <taxon>Ascomycota</taxon>
        <taxon>Pezizomycotina</taxon>
        <taxon>Sordariomycetes</taxon>
        <taxon>Hypocreomycetidae</taxon>
        <taxon>Hypocreales</taxon>
        <taxon>Nectriaceae</taxon>
        <taxon>Fusarium</taxon>
        <taxon>Fusarium solani species complex</taxon>
    </lineage>
</organism>
<keyword evidence="2" id="KW-0040">ANK repeat</keyword>
<dbReference type="OrthoDB" id="7464126at2759"/>
<sequence>MQSDQTPRDRIQAFNYGCGTQNINLGGEAQNINSGGGHQYNAEIQYFAELMYRFQIPGPSESVPPLQGTLISLAFLEMDSRPNKIDDAVEGTCEWLAQHKTYRDWARRHSGLLWIKGKPGSGKSTLLKHVLRKVEAEPGMRDKAIILSFFLHGRGGELQKTPLGLFRSLLHQLLCQVMRDLKDLLDLKKLLDQVIPDRKILFDGNNLFHLDRVLHDLRELLDRDKLLDRGKLLDLDGRLDQAKLHELKELLDRVLHDLKELLHLNKLLSLNSIRERNPLQGLVAMFERQRETLGDPGEKWQWHAPELLGFFESSLPKVLEKWPIWLFVDALDECGKENAIYLIKNFQALIKNLPPTTYQFRICFSCRHYPILQLDYGSAICMEHENMRDIAAFVHAQLSTSHIRSTFEIADTISRRASGVFMWARLVVERVLALELGGEGLKNMEAEIQRIPPDLDALYDGLIQSMEKKATSRRLIEWICFSTKPLSIDQPRWTMVIDPDCPHKSLQQCQQSAEYTRDNEIMERRIKTLSCGLAETVQSSDSRTVQFIHQSAKDFIIEKGLLILADLDGGHEAIIKLLLDTGKVNINARDGEFGRTPLWWAAEEGHMAVVTLLLNTDNVDVDARDTDSRTLLWRAAEKGDRTIARLLLDTGKVDTNARDREFGRTLLSWAAKRGNVAVVELLFGSDNVDVDARDNLRHRTPLSWAAQGGHKDVVKLLLDTGNVDFNARDRKFNRTPLWWARLGGCGYSRLIMALPTLNRGRALSEHVCKF</sequence>
<keyword evidence="5" id="KW-1185">Reference proteome</keyword>
<dbReference type="InterPro" id="IPR056884">
    <property type="entry name" value="NPHP3-like_N"/>
</dbReference>
<dbReference type="PROSITE" id="PS50297">
    <property type="entry name" value="ANK_REP_REGION"/>
    <property type="match status" value="1"/>
</dbReference>
<evidence type="ECO:0000256" key="2">
    <source>
        <dbReference type="PROSITE-ProRule" id="PRU00023"/>
    </source>
</evidence>
<dbReference type="PANTHER" id="PTHR10039">
    <property type="entry name" value="AMELOGENIN"/>
    <property type="match status" value="1"/>
</dbReference>
<feature type="repeat" description="ANK" evidence="2">
    <location>
        <begin position="697"/>
        <end position="721"/>
    </location>
</feature>
<reference evidence="4 5" key="1">
    <citation type="submission" date="2017-06" db="EMBL/GenBank/DDBJ databases">
        <title>Comparative genomic analysis of Ambrosia Fusariam Clade fungi.</title>
        <authorList>
            <person name="Stajich J.E."/>
            <person name="Carrillo J."/>
            <person name="Kijimoto T."/>
            <person name="Eskalen A."/>
            <person name="O'Donnell K."/>
            <person name="Kasson M."/>
        </authorList>
    </citation>
    <scope>NUCLEOTIDE SEQUENCE [LARGE SCALE GENOMIC DNA]</scope>
    <source>
        <strain evidence="4 5">NRRL62584</strain>
    </source>
</reference>
<dbReference type="InterPro" id="IPR036770">
    <property type="entry name" value="Ankyrin_rpt-contain_sf"/>
</dbReference>
<protein>
    <recommendedName>
        <fullName evidence="3">Nephrocystin 3-like N-terminal domain-containing protein</fullName>
    </recommendedName>
</protein>
<evidence type="ECO:0000313" key="5">
    <source>
        <dbReference type="Proteomes" id="UP000288168"/>
    </source>
</evidence>
<dbReference type="InterPro" id="IPR002110">
    <property type="entry name" value="Ankyrin_rpt"/>
</dbReference>
<dbReference type="InterPro" id="IPR027417">
    <property type="entry name" value="P-loop_NTPase"/>
</dbReference>
<dbReference type="SMART" id="SM00248">
    <property type="entry name" value="ANK"/>
    <property type="match status" value="5"/>
</dbReference>
<evidence type="ECO:0000256" key="1">
    <source>
        <dbReference type="ARBA" id="ARBA00022737"/>
    </source>
</evidence>
<evidence type="ECO:0000313" key="4">
    <source>
        <dbReference type="EMBL" id="RSL50986.1"/>
    </source>
</evidence>
<dbReference type="Gene3D" id="1.25.40.20">
    <property type="entry name" value="Ankyrin repeat-containing domain"/>
    <property type="match status" value="2"/>
</dbReference>
<dbReference type="SUPFAM" id="SSF52540">
    <property type="entry name" value="P-loop containing nucleoside triphosphate hydrolases"/>
    <property type="match status" value="2"/>
</dbReference>
<evidence type="ECO:0000259" key="3">
    <source>
        <dbReference type="Pfam" id="PF24883"/>
    </source>
</evidence>
<dbReference type="STRING" id="1325734.A0A428PDB7"/>
<dbReference type="Pfam" id="PF12796">
    <property type="entry name" value="Ank_2"/>
    <property type="match status" value="2"/>
</dbReference>
<dbReference type="EMBL" id="NKCI01000155">
    <property type="protein sequence ID" value="RSL50986.1"/>
    <property type="molecule type" value="Genomic_DNA"/>
</dbReference>
<dbReference type="SUPFAM" id="SSF48403">
    <property type="entry name" value="Ankyrin repeat"/>
    <property type="match status" value="1"/>
</dbReference>